<protein>
    <submittedName>
        <fullName evidence="3">DUF4369 domain-containing protein</fullName>
    </submittedName>
</protein>
<feature type="chain" id="PRO_5045536278" evidence="1">
    <location>
        <begin position="23"/>
        <end position="233"/>
    </location>
</feature>
<keyword evidence="1" id="KW-0732">Signal</keyword>
<gene>
    <name evidence="3" type="ORF">ACFQ1M_03060</name>
</gene>
<comment type="caution">
    <text evidence="3">The sequence shown here is derived from an EMBL/GenBank/DDBJ whole genome shotgun (WGS) entry which is preliminary data.</text>
</comment>
<dbReference type="PROSITE" id="PS51257">
    <property type="entry name" value="PROKAR_LIPOPROTEIN"/>
    <property type="match status" value="1"/>
</dbReference>
<evidence type="ECO:0000313" key="3">
    <source>
        <dbReference type="EMBL" id="MFD0861174.1"/>
    </source>
</evidence>
<evidence type="ECO:0000256" key="1">
    <source>
        <dbReference type="SAM" id="SignalP"/>
    </source>
</evidence>
<proteinExistence type="predicted"/>
<dbReference type="Pfam" id="PF14289">
    <property type="entry name" value="DUF4369"/>
    <property type="match status" value="1"/>
</dbReference>
<dbReference type="EMBL" id="JBHTJH010000004">
    <property type="protein sequence ID" value="MFD0861174.1"/>
    <property type="molecule type" value="Genomic_DNA"/>
</dbReference>
<accession>A0ABW3CV63</accession>
<keyword evidence="4" id="KW-1185">Reference proteome</keyword>
<sequence>MKKLLCVVAILTVIISCGTESARDMTVMGTVRGLKKGTLYLQKVQDSILVTVDSMVIDGDANFSFGADLPETDIFYLYLNKKDNDTLNDRIFFFGEKDTIHITTSVERFELDAEIKGSENTDSYQEFATIMKKYRDQRLDLIGEAFNAQKAGDTQTVKEVNRKSEKLLKRSYLYAVNFALNNRDKVVAPYVALTEIYDANPKYLDTIYNTLDPSIKESKFGKELQEYLDSVKE</sequence>
<dbReference type="RefSeq" id="WP_386403706.1">
    <property type="nucleotide sequence ID" value="NZ_JBHTJH010000004.1"/>
</dbReference>
<feature type="signal peptide" evidence="1">
    <location>
        <begin position="1"/>
        <end position="22"/>
    </location>
</feature>
<dbReference type="InterPro" id="IPR025380">
    <property type="entry name" value="DUF4369"/>
</dbReference>
<evidence type="ECO:0000313" key="4">
    <source>
        <dbReference type="Proteomes" id="UP001596978"/>
    </source>
</evidence>
<feature type="domain" description="DUF4369" evidence="2">
    <location>
        <begin position="26"/>
        <end position="124"/>
    </location>
</feature>
<dbReference type="Proteomes" id="UP001596978">
    <property type="component" value="Unassembled WGS sequence"/>
</dbReference>
<reference evidence="4" key="1">
    <citation type="journal article" date="2019" name="Int. J. Syst. Evol. Microbiol.">
        <title>The Global Catalogue of Microorganisms (GCM) 10K type strain sequencing project: providing services to taxonomists for standard genome sequencing and annotation.</title>
        <authorList>
            <consortium name="The Broad Institute Genomics Platform"/>
            <consortium name="The Broad Institute Genome Sequencing Center for Infectious Disease"/>
            <person name="Wu L."/>
            <person name="Ma J."/>
        </authorList>
    </citation>
    <scope>NUCLEOTIDE SEQUENCE [LARGE SCALE GENOMIC DNA]</scope>
    <source>
        <strain evidence="4">CCUG 62952</strain>
    </source>
</reference>
<evidence type="ECO:0000259" key="2">
    <source>
        <dbReference type="Pfam" id="PF14289"/>
    </source>
</evidence>
<organism evidence="3 4">
    <name type="scientific">Sungkyunkwania multivorans</name>
    <dbReference type="NCBI Taxonomy" id="1173618"/>
    <lineage>
        <taxon>Bacteria</taxon>
        <taxon>Pseudomonadati</taxon>
        <taxon>Bacteroidota</taxon>
        <taxon>Flavobacteriia</taxon>
        <taxon>Flavobacteriales</taxon>
        <taxon>Flavobacteriaceae</taxon>
        <taxon>Sungkyunkwania</taxon>
    </lineage>
</organism>
<name>A0ABW3CV63_9FLAO</name>